<dbReference type="InterPro" id="IPR002492">
    <property type="entry name" value="Transposase_Tc1-like"/>
</dbReference>
<keyword evidence="4" id="KW-1185">Reference proteome</keyword>
<organism evidence="3 4">
    <name type="scientific">Phanerochaete sordida</name>
    <dbReference type="NCBI Taxonomy" id="48140"/>
    <lineage>
        <taxon>Eukaryota</taxon>
        <taxon>Fungi</taxon>
        <taxon>Dikarya</taxon>
        <taxon>Basidiomycota</taxon>
        <taxon>Agaricomycotina</taxon>
        <taxon>Agaricomycetes</taxon>
        <taxon>Polyporales</taxon>
        <taxon>Phanerochaetaceae</taxon>
        <taxon>Phanerochaete</taxon>
    </lineage>
</organism>
<comment type="caution">
    <text evidence="3">The sequence shown here is derived from an EMBL/GenBank/DDBJ whole genome shotgun (WGS) entry which is preliminary data.</text>
</comment>
<evidence type="ECO:0000313" key="3">
    <source>
        <dbReference type="EMBL" id="GJE89171.1"/>
    </source>
</evidence>
<dbReference type="Pfam" id="PF13358">
    <property type="entry name" value="DDE_3"/>
    <property type="match status" value="1"/>
</dbReference>
<evidence type="ECO:0008006" key="5">
    <source>
        <dbReference type="Google" id="ProtNLM"/>
    </source>
</evidence>
<dbReference type="InterPro" id="IPR052338">
    <property type="entry name" value="Transposase_5"/>
</dbReference>
<evidence type="ECO:0000313" key="4">
    <source>
        <dbReference type="Proteomes" id="UP000703269"/>
    </source>
</evidence>
<dbReference type="EMBL" id="BPQB01000012">
    <property type="protein sequence ID" value="GJE89171.1"/>
    <property type="molecule type" value="Genomic_DNA"/>
</dbReference>
<reference evidence="3 4" key="1">
    <citation type="submission" date="2021-08" db="EMBL/GenBank/DDBJ databases">
        <title>Draft Genome Sequence of Phanerochaete sordida strain YK-624.</title>
        <authorList>
            <person name="Mori T."/>
            <person name="Dohra H."/>
            <person name="Suzuki T."/>
            <person name="Kawagishi H."/>
            <person name="Hirai H."/>
        </authorList>
    </citation>
    <scope>NUCLEOTIDE SEQUENCE [LARGE SCALE GENOMIC DNA]</scope>
    <source>
        <strain evidence="3 4">YK-624</strain>
    </source>
</reference>
<evidence type="ECO:0000259" key="1">
    <source>
        <dbReference type="Pfam" id="PF01498"/>
    </source>
</evidence>
<proteinExistence type="predicted"/>
<protein>
    <recommendedName>
        <fullName evidence="5">Tc1-like transposase DDE domain-containing protein</fullName>
    </recommendedName>
</protein>
<dbReference type="OrthoDB" id="2753252at2759"/>
<dbReference type="InterPro" id="IPR038717">
    <property type="entry name" value="Tc1-like_DDE_dom"/>
</dbReference>
<dbReference type="PANTHER" id="PTHR23022">
    <property type="entry name" value="TRANSPOSABLE ELEMENT-RELATED"/>
    <property type="match status" value="1"/>
</dbReference>
<feature type="domain" description="Tc1-like transposase DDE" evidence="2">
    <location>
        <begin position="138"/>
        <end position="282"/>
    </location>
</feature>
<dbReference type="Pfam" id="PF01498">
    <property type="entry name" value="HTH_Tnp_Tc3_2"/>
    <property type="match status" value="1"/>
</dbReference>
<gene>
    <name evidence="3" type="ORF">PsYK624_052660</name>
</gene>
<name>A0A9P3LB69_9APHY</name>
<sequence length="331" mass="38707">MARGPALEFTPNTRGRIMGEYNKKVSLGAITNLKKHQAMYGHLKPLPRSGCPRVTTPKDEKHMVSLIDRQKARNAADLYRNYYQCLSLTTIRRVLKSHGLGAYRPKKVPFLTKFHRRVQRVWTAMCQRWDFHMWKRAIFSDESKFNLLRSDGREFVWRRKGDGYKPKYTLKTQKFGGGKVVVWGCLTSMGVDQLHHITSIMDCHVYIQVLRESLLGTLRNYGMNPRHVIFQQDNNPKHTLRAARAWIAKKGFMVLPWPAQSPDLNPIENVWDHLARKGAKRELQPATKDQLWEALQEEWYGIDPMFVQKLYEGMQKRVMLVAQKKGWNIPY</sequence>
<dbReference type="PANTHER" id="PTHR23022:SF135">
    <property type="entry name" value="SI:DKEY-77F5.3"/>
    <property type="match status" value="1"/>
</dbReference>
<dbReference type="GO" id="GO:0003677">
    <property type="term" value="F:DNA binding"/>
    <property type="evidence" value="ECO:0007669"/>
    <property type="project" value="InterPro"/>
</dbReference>
<dbReference type="Proteomes" id="UP000703269">
    <property type="component" value="Unassembled WGS sequence"/>
</dbReference>
<dbReference type="Gene3D" id="3.30.420.10">
    <property type="entry name" value="Ribonuclease H-like superfamily/Ribonuclease H"/>
    <property type="match status" value="1"/>
</dbReference>
<evidence type="ECO:0000259" key="2">
    <source>
        <dbReference type="Pfam" id="PF13358"/>
    </source>
</evidence>
<dbReference type="GO" id="GO:0006313">
    <property type="term" value="P:DNA transposition"/>
    <property type="evidence" value="ECO:0007669"/>
    <property type="project" value="InterPro"/>
</dbReference>
<feature type="domain" description="Transposase Tc1-like" evidence="1">
    <location>
        <begin position="84"/>
        <end position="117"/>
    </location>
</feature>
<accession>A0A9P3LB69</accession>
<dbReference type="InterPro" id="IPR036397">
    <property type="entry name" value="RNaseH_sf"/>
</dbReference>
<dbReference type="GO" id="GO:0015074">
    <property type="term" value="P:DNA integration"/>
    <property type="evidence" value="ECO:0007669"/>
    <property type="project" value="InterPro"/>
</dbReference>
<dbReference type="AlphaFoldDB" id="A0A9P3LB69"/>